<keyword evidence="1" id="KW-0812">Transmembrane</keyword>
<protein>
    <submittedName>
        <fullName evidence="2">ABC transporter permease</fullName>
    </submittedName>
</protein>
<gene>
    <name evidence="2" type="ORF">ACFPQ3_00180</name>
</gene>
<dbReference type="RefSeq" id="WP_156805828.1">
    <property type="nucleotide sequence ID" value="NZ_JBHSOJ010000001.1"/>
</dbReference>
<feature type="transmembrane region" description="Helical" evidence="1">
    <location>
        <begin position="294"/>
        <end position="311"/>
    </location>
</feature>
<sequence length="378" mass="43493">MRFWVFESKKYLANPKNIICLSLLVFIIFGLFGFNQIVLKPKLAIHETEMVNLNLQESQRSVEELERMAQISPNDEEVNTQLGYAKEIYNIRLEQKSALDKGDFSLYSDLENNLNKFQLSQIEDKDSKEYKEVMKRIDYHQSIKSVNGVPSIIINDTTDTSFVIGRTIVSWLSSTTFLVLFTILLADNLSSEIESSQIRLYHFLGRGKVSHLITKLIVPVFWTFLATIMSFGVLYLVKGVMDGFGTWQYPYLTEDKTIVPIWSITLKSVLLFLSSLFFITSLGQLLSLVFKKSLVTIGMIVVSLTGFATIAQEEWFQSMKKFFPFEYMGYDQILNDSAVLPDNVFLIGMTYLLTLSIIFFIISNYLYKNYFIRKVGKA</sequence>
<organism evidence="2 3">
    <name type="scientific">Streptococcus caledonicus</name>
    <dbReference type="NCBI Taxonomy" id="2614158"/>
    <lineage>
        <taxon>Bacteria</taxon>
        <taxon>Bacillati</taxon>
        <taxon>Bacillota</taxon>
        <taxon>Bacilli</taxon>
        <taxon>Lactobacillales</taxon>
        <taxon>Streptococcaceae</taxon>
        <taxon>Streptococcus</taxon>
    </lineage>
</organism>
<keyword evidence="1" id="KW-1133">Transmembrane helix</keyword>
<evidence type="ECO:0000313" key="3">
    <source>
        <dbReference type="Proteomes" id="UP001596110"/>
    </source>
</evidence>
<dbReference type="Proteomes" id="UP001596110">
    <property type="component" value="Unassembled WGS sequence"/>
</dbReference>
<proteinExistence type="predicted"/>
<keyword evidence="3" id="KW-1185">Reference proteome</keyword>
<feature type="transmembrane region" description="Helical" evidence="1">
    <location>
        <begin position="257"/>
        <end position="282"/>
    </location>
</feature>
<comment type="caution">
    <text evidence="2">The sequence shown here is derived from an EMBL/GenBank/DDBJ whole genome shotgun (WGS) entry which is preliminary data.</text>
</comment>
<keyword evidence="1" id="KW-0472">Membrane</keyword>
<accession>A0ABW0U999</accession>
<feature type="transmembrane region" description="Helical" evidence="1">
    <location>
        <begin position="168"/>
        <end position="186"/>
    </location>
</feature>
<feature type="transmembrane region" description="Helical" evidence="1">
    <location>
        <begin position="216"/>
        <end position="237"/>
    </location>
</feature>
<evidence type="ECO:0000313" key="2">
    <source>
        <dbReference type="EMBL" id="MFC5630058.1"/>
    </source>
</evidence>
<feature type="transmembrane region" description="Helical" evidence="1">
    <location>
        <begin position="344"/>
        <end position="367"/>
    </location>
</feature>
<reference evidence="3" key="1">
    <citation type="journal article" date="2019" name="Int. J. Syst. Evol. Microbiol.">
        <title>The Global Catalogue of Microorganisms (GCM) 10K type strain sequencing project: providing services to taxonomists for standard genome sequencing and annotation.</title>
        <authorList>
            <consortium name="The Broad Institute Genomics Platform"/>
            <consortium name="The Broad Institute Genome Sequencing Center for Infectious Disease"/>
            <person name="Wu L."/>
            <person name="Ma J."/>
        </authorList>
    </citation>
    <scope>NUCLEOTIDE SEQUENCE [LARGE SCALE GENOMIC DNA]</scope>
    <source>
        <strain evidence="3">DT43</strain>
    </source>
</reference>
<dbReference type="EMBL" id="JBHSOJ010000001">
    <property type="protein sequence ID" value="MFC5630058.1"/>
    <property type="molecule type" value="Genomic_DNA"/>
</dbReference>
<evidence type="ECO:0000256" key="1">
    <source>
        <dbReference type="SAM" id="Phobius"/>
    </source>
</evidence>
<feature type="transmembrane region" description="Helical" evidence="1">
    <location>
        <begin position="18"/>
        <end position="39"/>
    </location>
</feature>
<name>A0ABW0U999_9STRE</name>